<dbReference type="GO" id="GO:0034475">
    <property type="term" value="P:U4 snRNA 3'-end processing"/>
    <property type="evidence" value="ECO:0007669"/>
    <property type="project" value="TreeGrafter"/>
</dbReference>
<proteinExistence type="predicted"/>
<sequence>MSKRSFDEFSTIASSSRYQSVLDHAENLLKAAQSLKQDLEQLGNYSGSPSHEKIILTLKQHNAQILPAAQALSQDEIASVSVAPGSTHKIQKVDEHRGPLNGHPQSGLPIPHPALLTKWTPQDIPDTDALPPLPSVLDPILEKAASTHSGIARGLGEMDYERLEWIGDAYLYLVSSAFIYQTFPNLPAGRCAQLRERLIKNETLSGFTLRYSLDKRARLPTEFQPGGRQSRTGAGTSASSKERKKILGDLLEAYMGAVILGDADGLSRVITWLKPAWGTILQREISDEYKKPAPGSLAPKNALSQAIGTKGAKISYQDEGNPKTDKNTGLPWFTIGAYYDGLGETHLNLGYGSALSKKEAGDNAAVKALENKKLIKRLQKLKEGVNATLTNAKNP</sequence>
<keyword evidence="1" id="KW-0694">RNA-binding</keyword>
<feature type="domain" description="RNase III" evidence="3">
    <location>
        <begin position="141"/>
        <end position="263"/>
    </location>
</feature>
<dbReference type="GO" id="GO:0003723">
    <property type="term" value="F:RNA binding"/>
    <property type="evidence" value="ECO:0007669"/>
    <property type="project" value="UniProtKB-KW"/>
</dbReference>
<dbReference type="SUPFAM" id="SSF69065">
    <property type="entry name" value="RNase III domain-like"/>
    <property type="match status" value="1"/>
</dbReference>
<evidence type="ECO:0000313" key="5">
    <source>
        <dbReference type="Proteomes" id="UP000297716"/>
    </source>
</evidence>
<dbReference type="GO" id="GO:0006364">
    <property type="term" value="P:rRNA processing"/>
    <property type="evidence" value="ECO:0007669"/>
    <property type="project" value="TreeGrafter"/>
</dbReference>
<evidence type="ECO:0000256" key="1">
    <source>
        <dbReference type="ARBA" id="ARBA00022884"/>
    </source>
</evidence>
<feature type="region of interest" description="Disordered" evidence="2">
    <location>
        <begin position="221"/>
        <end position="240"/>
    </location>
</feature>
<evidence type="ECO:0000256" key="2">
    <source>
        <dbReference type="SAM" id="MobiDB-lite"/>
    </source>
</evidence>
<comment type="caution">
    <text evidence="4">The sequence shown here is derived from an EMBL/GenBank/DDBJ whole genome shotgun (WGS) entry which is preliminary data.</text>
</comment>
<dbReference type="OrthoDB" id="2392202at2759"/>
<gene>
    <name evidence="4" type="ORF">E0Z10_g4919</name>
</gene>
<dbReference type="GO" id="GO:0004525">
    <property type="term" value="F:ribonuclease III activity"/>
    <property type="evidence" value="ECO:0007669"/>
    <property type="project" value="InterPro"/>
</dbReference>
<evidence type="ECO:0000259" key="3">
    <source>
        <dbReference type="PROSITE" id="PS50142"/>
    </source>
</evidence>
<dbReference type="Pfam" id="PF00636">
    <property type="entry name" value="Ribonuclease_3"/>
    <property type="match status" value="1"/>
</dbReference>
<dbReference type="InterPro" id="IPR036389">
    <property type="entry name" value="RNase_III_sf"/>
</dbReference>
<dbReference type="PROSITE" id="PS50142">
    <property type="entry name" value="RNASE_3_2"/>
    <property type="match status" value="1"/>
</dbReference>
<reference evidence="4 5" key="1">
    <citation type="submission" date="2019-03" db="EMBL/GenBank/DDBJ databases">
        <title>Draft genome sequence of Xylaria hypoxylon DSM 108379, a ubiquitous saprotrophic-parasitic fungi on hardwood.</title>
        <authorList>
            <person name="Buettner E."/>
            <person name="Leonhardt S."/>
            <person name="Gebauer A.M."/>
            <person name="Liers C."/>
            <person name="Hofrichter M."/>
            <person name="Kellner H."/>
        </authorList>
    </citation>
    <scope>NUCLEOTIDE SEQUENCE [LARGE SCALE GENOMIC DNA]</scope>
    <source>
        <strain evidence="4 5">DSM 108379</strain>
    </source>
</reference>
<dbReference type="CDD" id="cd00593">
    <property type="entry name" value="RIBOc"/>
    <property type="match status" value="1"/>
</dbReference>
<dbReference type="InterPro" id="IPR000999">
    <property type="entry name" value="RNase_III_dom"/>
</dbReference>
<organism evidence="4 5">
    <name type="scientific">Xylaria hypoxylon</name>
    <dbReference type="NCBI Taxonomy" id="37992"/>
    <lineage>
        <taxon>Eukaryota</taxon>
        <taxon>Fungi</taxon>
        <taxon>Dikarya</taxon>
        <taxon>Ascomycota</taxon>
        <taxon>Pezizomycotina</taxon>
        <taxon>Sordariomycetes</taxon>
        <taxon>Xylariomycetidae</taxon>
        <taxon>Xylariales</taxon>
        <taxon>Xylariaceae</taxon>
        <taxon>Xylaria</taxon>
    </lineage>
</organism>
<dbReference type="GO" id="GO:0006369">
    <property type="term" value="P:termination of RNA polymerase II transcription"/>
    <property type="evidence" value="ECO:0007669"/>
    <property type="project" value="TreeGrafter"/>
</dbReference>
<keyword evidence="5" id="KW-1185">Reference proteome</keyword>
<dbReference type="Gene3D" id="1.10.1520.10">
    <property type="entry name" value="Ribonuclease III domain"/>
    <property type="match status" value="1"/>
</dbReference>
<dbReference type="EMBL" id="SKBN01000082">
    <property type="protein sequence ID" value="TGJ83834.1"/>
    <property type="molecule type" value="Genomic_DNA"/>
</dbReference>
<evidence type="ECO:0000313" key="4">
    <source>
        <dbReference type="EMBL" id="TGJ83834.1"/>
    </source>
</evidence>
<protein>
    <recommendedName>
        <fullName evidence="3">RNase III domain-containing protein</fullName>
    </recommendedName>
</protein>
<accession>A0A4Z0YIV4</accession>
<dbReference type="SUPFAM" id="SSF54768">
    <property type="entry name" value="dsRNA-binding domain-like"/>
    <property type="match status" value="1"/>
</dbReference>
<dbReference type="Proteomes" id="UP000297716">
    <property type="component" value="Unassembled WGS sequence"/>
</dbReference>
<dbReference type="AlphaFoldDB" id="A0A4Z0YIV4"/>
<dbReference type="Gene3D" id="3.30.160.20">
    <property type="match status" value="1"/>
</dbReference>
<name>A0A4Z0YIV4_9PEZI</name>
<dbReference type="STRING" id="37992.A0A4Z0YIV4"/>
<dbReference type="PANTHER" id="PTHR11207">
    <property type="entry name" value="RIBONUCLEASE III"/>
    <property type="match status" value="1"/>
</dbReference>
<dbReference type="SMART" id="SM00535">
    <property type="entry name" value="RIBOc"/>
    <property type="match status" value="1"/>
</dbReference>
<dbReference type="GO" id="GO:0005654">
    <property type="term" value="C:nucleoplasm"/>
    <property type="evidence" value="ECO:0007669"/>
    <property type="project" value="TreeGrafter"/>
</dbReference>
<dbReference type="PANTHER" id="PTHR11207:SF0">
    <property type="entry name" value="RIBONUCLEASE 3"/>
    <property type="match status" value="1"/>
</dbReference>
<feature type="compositionally biased region" description="Polar residues" evidence="2">
    <location>
        <begin position="227"/>
        <end position="239"/>
    </location>
</feature>